<feature type="chain" id="PRO_5046101687" description="Lipocalin/cytosolic fatty-acid binding domain-containing protein" evidence="6">
    <location>
        <begin position="19"/>
        <end position="301"/>
    </location>
</feature>
<reference evidence="8" key="2">
    <citation type="submission" date="2025-08" db="UniProtKB">
        <authorList>
            <consortium name="Ensembl"/>
        </authorList>
    </citation>
    <scope>IDENTIFICATION</scope>
    <source>
        <strain evidence="8">breed Abyssinian</strain>
    </source>
</reference>
<evidence type="ECO:0000256" key="1">
    <source>
        <dbReference type="ARBA" id="ARBA00004613"/>
    </source>
</evidence>
<evidence type="ECO:0000256" key="6">
    <source>
        <dbReference type="SAM" id="SignalP"/>
    </source>
</evidence>
<protein>
    <recommendedName>
        <fullName evidence="7">Lipocalin/cytosolic fatty-acid binding domain-containing protein</fullName>
    </recommendedName>
</protein>
<evidence type="ECO:0000259" key="7">
    <source>
        <dbReference type="Pfam" id="PF00061"/>
    </source>
</evidence>
<dbReference type="InterPro" id="IPR000566">
    <property type="entry name" value="Lipocln_cytosolic_FA-bd_dom"/>
</dbReference>
<feature type="signal peptide" evidence="6">
    <location>
        <begin position="1"/>
        <end position="18"/>
    </location>
</feature>
<dbReference type="Gene3D" id="2.40.128.20">
    <property type="match status" value="1"/>
</dbReference>
<evidence type="ECO:0000256" key="2">
    <source>
        <dbReference type="ARBA" id="ARBA00006889"/>
    </source>
</evidence>
<organism evidence="8 9">
    <name type="scientific">Felis catus</name>
    <name type="common">Cat</name>
    <name type="synonym">Felis silvestris catus</name>
    <dbReference type="NCBI Taxonomy" id="9685"/>
    <lineage>
        <taxon>Eukaryota</taxon>
        <taxon>Metazoa</taxon>
        <taxon>Chordata</taxon>
        <taxon>Craniata</taxon>
        <taxon>Vertebrata</taxon>
        <taxon>Euteleostomi</taxon>
        <taxon>Mammalia</taxon>
        <taxon>Eutheria</taxon>
        <taxon>Laurasiatheria</taxon>
        <taxon>Carnivora</taxon>
        <taxon>Feliformia</taxon>
        <taxon>Felidae</taxon>
        <taxon>Felinae</taxon>
        <taxon>Felis</taxon>
    </lineage>
</organism>
<keyword evidence="3" id="KW-0964">Secreted</keyword>
<feature type="domain" description="Lipocalin/cytosolic fatty-acid binding" evidence="7">
    <location>
        <begin position="32"/>
        <end position="161"/>
    </location>
</feature>
<feature type="region of interest" description="Disordered" evidence="5">
    <location>
        <begin position="205"/>
        <end position="264"/>
    </location>
</feature>
<keyword evidence="9" id="KW-1185">Reference proteome</keyword>
<dbReference type="Ensembl" id="ENSFCTT00005041090.1">
    <property type="protein sequence ID" value="ENSFCTP00005029102.1"/>
    <property type="gene ID" value="ENSFCTG00005014369.1"/>
</dbReference>
<evidence type="ECO:0000313" key="9">
    <source>
        <dbReference type="Proteomes" id="UP000823872"/>
    </source>
</evidence>
<dbReference type="InterPro" id="IPR002450">
    <property type="entry name" value="von_Ebner_gland"/>
</dbReference>
<comment type="subcellular location">
    <subcellularLocation>
        <location evidence="1">Secreted</location>
    </subcellularLocation>
</comment>
<dbReference type="InterPro" id="IPR002345">
    <property type="entry name" value="Lipocalin"/>
</dbReference>
<comment type="similarity">
    <text evidence="2">Belongs to the calycin superfamily. Lipocalin family.</text>
</comment>
<feature type="compositionally biased region" description="Pro residues" evidence="5">
    <location>
        <begin position="272"/>
        <end position="289"/>
    </location>
</feature>
<dbReference type="CDD" id="cd19414">
    <property type="entry name" value="lipocalin_1_3_4_13-like"/>
    <property type="match status" value="1"/>
</dbReference>
<accession>A0ABI7Y2T4</accession>
<dbReference type="PANTHER" id="PTHR11430:SF124">
    <property type="entry name" value="LIPOCALIN 1-LIKE PROTEIN 1-RELATED"/>
    <property type="match status" value="1"/>
</dbReference>
<evidence type="ECO:0000256" key="3">
    <source>
        <dbReference type="ARBA" id="ARBA00022525"/>
    </source>
</evidence>
<dbReference type="Pfam" id="PF00061">
    <property type="entry name" value="Lipocalin"/>
    <property type="match status" value="1"/>
</dbReference>
<dbReference type="PANTHER" id="PTHR11430">
    <property type="entry name" value="LIPOCALIN"/>
    <property type="match status" value="1"/>
</dbReference>
<reference evidence="8 9" key="1">
    <citation type="submission" date="2021-02" db="EMBL/GenBank/DDBJ databases">
        <title>Safari Cat Assemblies.</title>
        <authorList>
            <person name="Bredemeyer K.R."/>
            <person name="Murphy W.J."/>
        </authorList>
    </citation>
    <scope>NUCLEOTIDE SEQUENCE [LARGE SCALE GENOMIC DNA]</scope>
</reference>
<keyword evidence="4 6" id="KW-0732">Signal</keyword>
<dbReference type="GeneTree" id="ENSGT01050000244868"/>
<gene>
    <name evidence="8" type="primary">LOC100533977</name>
</gene>
<evidence type="ECO:0000256" key="5">
    <source>
        <dbReference type="SAM" id="MobiDB-lite"/>
    </source>
</evidence>
<proteinExistence type="inferred from homology"/>
<dbReference type="PRINTS" id="PR01175">
    <property type="entry name" value="VNEBNERGLAND"/>
</dbReference>
<dbReference type="InterPro" id="IPR012674">
    <property type="entry name" value="Calycin"/>
</dbReference>
<dbReference type="Proteomes" id="UP000823872">
    <property type="component" value="Chromosome D4"/>
</dbReference>
<evidence type="ECO:0000313" key="8">
    <source>
        <dbReference type="Ensembl" id="ENSFCTP00005029102.1"/>
    </source>
</evidence>
<name>A0ABI7Y2T4_FELCA</name>
<feature type="region of interest" description="Disordered" evidence="5">
    <location>
        <begin position="270"/>
        <end position="289"/>
    </location>
</feature>
<evidence type="ECO:0000256" key="4">
    <source>
        <dbReference type="ARBA" id="ARBA00022729"/>
    </source>
</evidence>
<dbReference type="SUPFAM" id="SSF50814">
    <property type="entry name" value="Lipocalins"/>
    <property type="match status" value="1"/>
</dbReference>
<reference evidence="8" key="3">
    <citation type="submission" date="2025-09" db="UniProtKB">
        <authorList>
            <consortium name="Ensembl"/>
        </authorList>
    </citation>
    <scope>IDENTIFICATION</scope>
    <source>
        <strain evidence="8">breed Abyssinian</strain>
    </source>
</reference>
<sequence length="301" mass="32854">MKALLLAVGLSLITVLQAQDPPASGEDTMAMSGKWYLKAMITDRETSWKKPELVTPMTLTVLEGGNLKAETTLLTNGQCKEVELILEKTSEPKKYTTYGGKRVVYIEPTEVKDHYIFYCEGEMQGEQARMAKLVGRDPESNEEALENFREFLRAKGFNQEIFSPKQSGRKGGFARCCPLARTVDGDTLRLVLAWLSPGWSETLAGEGPGALTDSLPSSESRVFPSVHRHLPSRDRSGAGGVRNGSTAAPGRHHQDPLSCRTWKEPLPIGPGLAPPLLPPSPPPPPAPPLSCPHIKSFCNHC</sequence>